<sequence length="458" mass="51666">MAGQQQQIIETIFNMKRRLLRKEDSSDSDESDTPYNNGMRSLKRRVQYTRHGKPESPSDPPPYKKRIEHAGYQRYILHRNPPRYDPDGDIVERNDEYDDEDDLSTVEEDPYADIKLEEILMPLSSAADLPTHPALNIAYTSKHLTNMTTEAGAISRKEQMALWRAKTLFTKFMGDMSYVPTGLADLDEGDILRELSTNGVNGVTQAATNGVPSRAFIQARENGHRQPGTDIHDVEMGGVDQTNGDRLLPTETNGYATIEVAAVQNGNTQHATNGDLGYTTERRVYENGDQPRSPPLEDTDDDESEQTSHRMTTRARAQVASDPSPPDSPSNAANPIHPLYSFQTESVPDRDFGLPAAEAEETRLLLLAFVQKQEELSRTATDLYMGMLQGERMRQEVFKAAKAEAHVGEMSDGEDWYDREEWNLDQDLMKGRDEEEDETAVAGKKSTRQRRKPDKEDR</sequence>
<organism evidence="3 4">
    <name type="scientific">Dendryphion nanum</name>
    <dbReference type="NCBI Taxonomy" id="256645"/>
    <lineage>
        <taxon>Eukaryota</taxon>
        <taxon>Fungi</taxon>
        <taxon>Dikarya</taxon>
        <taxon>Ascomycota</taxon>
        <taxon>Pezizomycotina</taxon>
        <taxon>Dothideomycetes</taxon>
        <taxon>Pleosporomycetidae</taxon>
        <taxon>Pleosporales</taxon>
        <taxon>Torulaceae</taxon>
        <taxon>Dendryphion</taxon>
    </lineage>
</organism>
<feature type="domain" description="Transcriptional regulatory protein RXT2 N-terminal" evidence="2">
    <location>
        <begin position="42"/>
        <end position="175"/>
    </location>
</feature>
<accession>A0A9P9D8H4</accession>
<dbReference type="EMBL" id="JAGMWT010000017">
    <property type="protein sequence ID" value="KAH7114397.1"/>
    <property type="molecule type" value="Genomic_DNA"/>
</dbReference>
<dbReference type="Proteomes" id="UP000700596">
    <property type="component" value="Unassembled WGS sequence"/>
</dbReference>
<evidence type="ECO:0000313" key="3">
    <source>
        <dbReference type="EMBL" id="KAH7114397.1"/>
    </source>
</evidence>
<evidence type="ECO:0000256" key="1">
    <source>
        <dbReference type="SAM" id="MobiDB-lite"/>
    </source>
</evidence>
<dbReference type="AlphaFoldDB" id="A0A9P9D8H4"/>
<dbReference type="InterPro" id="IPR039602">
    <property type="entry name" value="Rxt2"/>
</dbReference>
<protein>
    <submittedName>
        <fullName evidence="3">RXT2-like protein</fullName>
    </submittedName>
</protein>
<feature type="region of interest" description="Disordered" evidence="1">
    <location>
        <begin position="285"/>
        <end position="337"/>
    </location>
</feature>
<dbReference type="InterPro" id="IPR013904">
    <property type="entry name" value="RXT2_N"/>
</dbReference>
<dbReference type="PANTHER" id="PTHR28232">
    <property type="entry name" value="TRANSCRIPTIONAL REGULATORY PROTEIN RXT2"/>
    <property type="match status" value="1"/>
</dbReference>
<evidence type="ECO:0000259" key="2">
    <source>
        <dbReference type="Pfam" id="PF08595"/>
    </source>
</evidence>
<gene>
    <name evidence="3" type="ORF">B0J11DRAFT_540906</name>
</gene>
<reference evidence="3" key="1">
    <citation type="journal article" date="2021" name="Nat. Commun.">
        <title>Genetic determinants of endophytism in the Arabidopsis root mycobiome.</title>
        <authorList>
            <person name="Mesny F."/>
            <person name="Miyauchi S."/>
            <person name="Thiergart T."/>
            <person name="Pickel B."/>
            <person name="Atanasova L."/>
            <person name="Karlsson M."/>
            <person name="Huettel B."/>
            <person name="Barry K.W."/>
            <person name="Haridas S."/>
            <person name="Chen C."/>
            <person name="Bauer D."/>
            <person name="Andreopoulos W."/>
            <person name="Pangilinan J."/>
            <person name="LaButti K."/>
            <person name="Riley R."/>
            <person name="Lipzen A."/>
            <person name="Clum A."/>
            <person name="Drula E."/>
            <person name="Henrissat B."/>
            <person name="Kohler A."/>
            <person name="Grigoriev I.V."/>
            <person name="Martin F.M."/>
            <person name="Hacquard S."/>
        </authorList>
    </citation>
    <scope>NUCLEOTIDE SEQUENCE</scope>
    <source>
        <strain evidence="3">MPI-CAGE-CH-0243</strain>
    </source>
</reference>
<feature type="compositionally biased region" description="Basic residues" evidence="1">
    <location>
        <begin position="41"/>
        <end position="51"/>
    </location>
</feature>
<name>A0A9P9D8H4_9PLEO</name>
<proteinExistence type="predicted"/>
<dbReference type="GO" id="GO:0005829">
    <property type="term" value="C:cytosol"/>
    <property type="evidence" value="ECO:0007669"/>
    <property type="project" value="TreeGrafter"/>
</dbReference>
<comment type="caution">
    <text evidence="3">The sequence shown here is derived from an EMBL/GenBank/DDBJ whole genome shotgun (WGS) entry which is preliminary data.</text>
</comment>
<dbReference type="PANTHER" id="PTHR28232:SF1">
    <property type="entry name" value="TRANSCRIPTIONAL REGULATORY PROTEIN RXT2"/>
    <property type="match status" value="1"/>
</dbReference>
<dbReference type="GO" id="GO:0033698">
    <property type="term" value="C:Rpd3L complex"/>
    <property type="evidence" value="ECO:0007669"/>
    <property type="project" value="TreeGrafter"/>
</dbReference>
<evidence type="ECO:0000313" key="4">
    <source>
        <dbReference type="Proteomes" id="UP000700596"/>
    </source>
</evidence>
<feature type="region of interest" description="Disordered" evidence="1">
    <location>
        <begin position="427"/>
        <end position="458"/>
    </location>
</feature>
<feature type="region of interest" description="Disordered" evidence="1">
    <location>
        <begin position="16"/>
        <end position="69"/>
    </location>
</feature>
<keyword evidence="4" id="KW-1185">Reference proteome</keyword>
<dbReference type="Pfam" id="PF08595">
    <property type="entry name" value="RXT2_N"/>
    <property type="match status" value="1"/>
</dbReference>
<dbReference type="OrthoDB" id="441210at2759"/>